<sequence length="111" mass="12733">MVVVDEVVLETPEDGPQEGKPSVQFTDSEDDVKRGNFLYGSNDPERIVVGLNSSPVVEEQHSDEIGEETDSDHSYDLMSEELNTDYLSDEENPVRYPMFNEEKEMWDPQFK</sequence>
<evidence type="ECO:0000256" key="1">
    <source>
        <dbReference type="SAM" id="MobiDB-lite"/>
    </source>
</evidence>
<name>A0ABD1ULC3_9LAMI</name>
<accession>A0ABD1ULC3</accession>
<dbReference type="Proteomes" id="UP001604336">
    <property type="component" value="Unassembled WGS sequence"/>
</dbReference>
<keyword evidence="3" id="KW-1185">Reference proteome</keyword>
<comment type="caution">
    <text evidence="2">The sequence shown here is derived from an EMBL/GenBank/DDBJ whole genome shotgun (WGS) entry which is preliminary data.</text>
</comment>
<feature type="region of interest" description="Disordered" evidence="1">
    <location>
        <begin position="9"/>
        <end position="34"/>
    </location>
</feature>
<dbReference type="EMBL" id="JBFOLK010000003">
    <property type="protein sequence ID" value="KAL2525350.1"/>
    <property type="molecule type" value="Genomic_DNA"/>
</dbReference>
<proteinExistence type="predicted"/>
<organism evidence="2 3">
    <name type="scientific">Abeliophyllum distichum</name>
    <dbReference type="NCBI Taxonomy" id="126358"/>
    <lineage>
        <taxon>Eukaryota</taxon>
        <taxon>Viridiplantae</taxon>
        <taxon>Streptophyta</taxon>
        <taxon>Embryophyta</taxon>
        <taxon>Tracheophyta</taxon>
        <taxon>Spermatophyta</taxon>
        <taxon>Magnoliopsida</taxon>
        <taxon>eudicotyledons</taxon>
        <taxon>Gunneridae</taxon>
        <taxon>Pentapetalae</taxon>
        <taxon>asterids</taxon>
        <taxon>lamiids</taxon>
        <taxon>Lamiales</taxon>
        <taxon>Oleaceae</taxon>
        <taxon>Forsythieae</taxon>
        <taxon>Abeliophyllum</taxon>
    </lineage>
</organism>
<reference evidence="3" key="1">
    <citation type="submission" date="2024-07" db="EMBL/GenBank/DDBJ databases">
        <title>Two chromosome-level genome assemblies of Korean endemic species Abeliophyllum distichum and Forsythia ovata (Oleaceae).</title>
        <authorList>
            <person name="Jang H."/>
        </authorList>
    </citation>
    <scope>NUCLEOTIDE SEQUENCE [LARGE SCALE GENOMIC DNA]</scope>
</reference>
<evidence type="ECO:0000313" key="3">
    <source>
        <dbReference type="Proteomes" id="UP001604336"/>
    </source>
</evidence>
<protein>
    <submittedName>
        <fullName evidence="2">Uncharacterized protein</fullName>
    </submittedName>
</protein>
<gene>
    <name evidence="2" type="ORF">Adt_10404</name>
</gene>
<evidence type="ECO:0000313" key="2">
    <source>
        <dbReference type="EMBL" id="KAL2525350.1"/>
    </source>
</evidence>
<dbReference type="AlphaFoldDB" id="A0ABD1ULC3"/>